<keyword evidence="4" id="KW-1185">Reference proteome</keyword>
<reference evidence="3 4" key="1">
    <citation type="submission" date="2013-12" db="EMBL/GenBank/DDBJ databases">
        <title>Draft genome of the parsitic nematode Ancylostoma duodenale.</title>
        <authorList>
            <person name="Mitreva M."/>
        </authorList>
    </citation>
    <scope>NUCLEOTIDE SEQUENCE [LARGE SCALE GENOMIC DNA]</scope>
    <source>
        <strain evidence="3 4">Zhejiang</strain>
    </source>
</reference>
<gene>
    <name evidence="3" type="ORF">ANCDUO_06497</name>
</gene>
<evidence type="ECO:0000313" key="3">
    <source>
        <dbReference type="EMBL" id="KIH63204.1"/>
    </source>
</evidence>
<keyword evidence="1" id="KW-0175">Coiled coil</keyword>
<evidence type="ECO:0000256" key="1">
    <source>
        <dbReference type="SAM" id="Coils"/>
    </source>
</evidence>
<organism evidence="3 4">
    <name type="scientific">Ancylostoma duodenale</name>
    <dbReference type="NCBI Taxonomy" id="51022"/>
    <lineage>
        <taxon>Eukaryota</taxon>
        <taxon>Metazoa</taxon>
        <taxon>Ecdysozoa</taxon>
        <taxon>Nematoda</taxon>
        <taxon>Chromadorea</taxon>
        <taxon>Rhabditida</taxon>
        <taxon>Rhabditina</taxon>
        <taxon>Rhabditomorpha</taxon>
        <taxon>Strongyloidea</taxon>
        <taxon>Ancylostomatidae</taxon>
        <taxon>Ancylostomatinae</taxon>
        <taxon>Ancylostoma</taxon>
    </lineage>
</organism>
<dbReference type="Proteomes" id="UP000054047">
    <property type="component" value="Unassembled WGS sequence"/>
</dbReference>
<dbReference type="OrthoDB" id="5871694at2759"/>
<evidence type="ECO:0000256" key="2">
    <source>
        <dbReference type="SAM" id="MobiDB-lite"/>
    </source>
</evidence>
<proteinExistence type="predicted"/>
<accession>A0A0C2GVX8</accession>
<sequence>MCLRVQELEQNRKSVREYEIKYKKLESIFDQEREKMNGERSRAKTEITALKKIAEDAEELLKTTAQELKKKESNWKTDKANLEREIASLKKQVLASRSGEGSEHEDKGNLLLGASKSSYGTEEEWIPQGVKLKICHPGYSIRKKNPN</sequence>
<feature type="coiled-coil region" evidence="1">
    <location>
        <begin position="8"/>
        <end position="92"/>
    </location>
</feature>
<feature type="region of interest" description="Disordered" evidence="2">
    <location>
        <begin position="93"/>
        <end position="113"/>
    </location>
</feature>
<dbReference type="EMBL" id="KN728815">
    <property type="protein sequence ID" value="KIH63204.1"/>
    <property type="molecule type" value="Genomic_DNA"/>
</dbReference>
<dbReference type="AlphaFoldDB" id="A0A0C2GVX8"/>
<evidence type="ECO:0000313" key="4">
    <source>
        <dbReference type="Proteomes" id="UP000054047"/>
    </source>
</evidence>
<protein>
    <submittedName>
        <fullName evidence="3">Uncharacterized protein</fullName>
    </submittedName>
</protein>
<name>A0A0C2GVX8_9BILA</name>